<dbReference type="InterPro" id="IPR022682">
    <property type="entry name" value="Calpain_domain_III"/>
</dbReference>
<comment type="similarity">
    <text evidence="1">Belongs to the peptidase C2 family.</text>
</comment>
<dbReference type="GO" id="GO:0008234">
    <property type="term" value="F:cysteine-type peptidase activity"/>
    <property type="evidence" value="ECO:0007669"/>
    <property type="project" value="UniProtKB-KW"/>
</dbReference>
<comment type="caution">
    <text evidence="5">Lacks conserved residue(s) required for the propagation of feature annotation.</text>
</comment>
<evidence type="ECO:0000259" key="6">
    <source>
        <dbReference type="PROSITE" id="PS50004"/>
    </source>
</evidence>
<dbReference type="InterPro" id="IPR036213">
    <property type="entry name" value="Calpain_III_sf"/>
</dbReference>
<evidence type="ECO:0000313" key="9">
    <source>
        <dbReference type="Proteomes" id="UP001626550"/>
    </source>
</evidence>
<dbReference type="InterPro" id="IPR038765">
    <property type="entry name" value="Papain-like_cys_pep_sf"/>
</dbReference>
<dbReference type="PROSITE" id="PS50004">
    <property type="entry name" value="C2"/>
    <property type="match status" value="1"/>
</dbReference>
<dbReference type="SUPFAM" id="SSF54001">
    <property type="entry name" value="Cysteine proteinases"/>
    <property type="match status" value="1"/>
</dbReference>
<dbReference type="InterPro" id="IPR001300">
    <property type="entry name" value="Peptidase_C2_calpain_cat"/>
</dbReference>
<evidence type="ECO:0000256" key="1">
    <source>
        <dbReference type="ARBA" id="ARBA00007623"/>
    </source>
</evidence>
<dbReference type="AlphaFoldDB" id="A0ABD2QCD0"/>
<dbReference type="InterPro" id="IPR000008">
    <property type="entry name" value="C2_dom"/>
</dbReference>
<dbReference type="PROSITE" id="PS50203">
    <property type="entry name" value="CALPAIN_CAT"/>
    <property type="match status" value="1"/>
</dbReference>
<dbReference type="PANTHER" id="PTHR10183">
    <property type="entry name" value="CALPAIN"/>
    <property type="match status" value="1"/>
</dbReference>
<evidence type="ECO:0000259" key="7">
    <source>
        <dbReference type="PROSITE" id="PS50203"/>
    </source>
</evidence>
<dbReference type="Pfam" id="PF00648">
    <property type="entry name" value="Peptidase_C2"/>
    <property type="match status" value="1"/>
</dbReference>
<dbReference type="SUPFAM" id="SSF49562">
    <property type="entry name" value="C2 domain (Calcium/lipid-binding domain, CaLB)"/>
    <property type="match status" value="1"/>
</dbReference>
<sequence length="579" mass="65305">MCFHRTEHKATYPTSNHSSKLLEDNRNPGIFRVRIWEYGHYVDVVVDDLFPTSVKKPLGTHITGCQVIWPLLLEKAYAKYLGGYEALAHARLDQILLDLTGGVLECIDLPPLLNQIEMDLNKVELYDVLTSVLEVESGVICISKGCEGEQKKGSANAETGLLYDSGYILTKTLHYHGDFTIFDTLKRAFTKVPPVDRLLCLKCCSEAPNKEVMFGEWTGEYSNTAIAYDKVPEEIRVKNGMKIDSNSEFCISLGDFFKNFESIVICRWPRIKVISRSQKGKLYYMGSHFGSWNSENCGGDISNKSTFFKNPQYAINLTGNDKESSELLVSFSQMKHRQESGQHAREEELNAVGFSVLKVEHNRTTRANLISNCELIYTMSPKPHQSIFARLSLQPGRYILVPFTQELGRSGSFLLRLFMPVTANTFEMVNTTPTRNTLQQIFAKAYVAATRITVISCVDLMMVNKGKTPPSVYCVITCDSDKEETSLKKHSNNPVWEESYIFYRTNMAKPLTVTVMHKNAVGFDEFLGCFSFYSDKVADPSDLTVPLGSKESDKENSIVVKGSLTVRFQTVDNTNFDKI</sequence>
<evidence type="ECO:0000256" key="4">
    <source>
        <dbReference type="ARBA" id="ARBA00022807"/>
    </source>
</evidence>
<name>A0ABD2QCD0_9PLAT</name>
<dbReference type="PANTHER" id="PTHR10183:SF379">
    <property type="entry name" value="CALPAIN-5"/>
    <property type="match status" value="1"/>
</dbReference>
<accession>A0ABD2QCD0</accession>
<dbReference type="Pfam" id="PF00168">
    <property type="entry name" value="C2"/>
    <property type="match status" value="1"/>
</dbReference>
<dbReference type="Pfam" id="PF01067">
    <property type="entry name" value="Calpain_III"/>
    <property type="match status" value="1"/>
</dbReference>
<protein>
    <submittedName>
        <fullName evidence="8">Calpain-6</fullName>
    </submittedName>
</protein>
<keyword evidence="9" id="KW-1185">Reference proteome</keyword>
<keyword evidence="4" id="KW-0788">Thiol protease</keyword>
<dbReference type="Proteomes" id="UP001626550">
    <property type="component" value="Unassembled WGS sequence"/>
</dbReference>
<dbReference type="GO" id="GO:0006508">
    <property type="term" value="P:proteolysis"/>
    <property type="evidence" value="ECO:0007669"/>
    <property type="project" value="UniProtKB-KW"/>
</dbReference>
<feature type="domain" description="Calpain catalytic" evidence="7">
    <location>
        <begin position="23"/>
        <end position="269"/>
    </location>
</feature>
<keyword evidence="2" id="KW-0645">Protease</keyword>
<evidence type="ECO:0000256" key="2">
    <source>
        <dbReference type="ARBA" id="ARBA00022670"/>
    </source>
</evidence>
<proteinExistence type="inferred from homology"/>
<dbReference type="SUPFAM" id="SSF49758">
    <property type="entry name" value="Calpain large subunit, middle domain (domain III)"/>
    <property type="match status" value="1"/>
</dbReference>
<dbReference type="InterPro" id="IPR035892">
    <property type="entry name" value="C2_domain_sf"/>
</dbReference>
<dbReference type="SMART" id="SM00720">
    <property type="entry name" value="calpain_III"/>
    <property type="match status" value="1"/>
</dbReference>
<evidence type="ECO:0000313" key="8">
    <source>
        <dbReference type="EMBL" id="KAL3316406.1"/>
    </source>
</evidence>
<gene>
    <name evidence="8" type="primary">CAPN6</name>
    <name evidence="8" type="ORF">Ciccas_004941</name>
</gene>
<dbReference type="Gene3D" id="2.60.120.380">
    <property type="match status" value="1"/>
</dbReference>
<organism evidence="8 9">
    <name type="scientific">Cichlidogyrus casuarinus</name>
    <dbReference type="NCBI Taxonomy" id="1844966"/>
    <lineage>
        <taxon>Eukaryota</taxon>
        <taxon>Metazoa</taxon>
        <taxon>Spiralia</taxon>
        <taxon>Lophotrochozoa</taxon>
        <taxon>Platyhelminthes</taxon>
        <taxon>Monogenea</taxon>
        <taxon>Monopisthocotylea</taxon>
        <taxon>Dactylogyridea</taxon>
        <taxon>Ancyrocephalidae</taxon>
        <taxon>Cichlidogyrus</taxon>
    </lineage>
</organism>
<dbReference type="PRINTS" id="PR00704">
    <property type="entry name" value="CALPAIN"/>
</dbReference>
<keyword evidence="3" id="KW-0378">Hydrolase</keyword>
<dbReference type="Gene3D" id="3.90.70.10">
    <property type="entry name" value="Cysteine proteinases"/>
    <property type="match status" value="1"/>
</dbReference>
<dbReference type="EMBL" id="JBJKFK010000543">
    <property type="protein sequence ID" value="KAL3316406.1"/>
    <property type="molecule type" value="Genomic_DNA"/>
</dbReference>
<evidence type="ECO:0000256" key="5">
    <source>
        <dbReference type="PROSITE-ProRule" id="PRU00239"/>
    </source>
</evidence>
<dbReference type="InterPro" id="IPR022684">
    <property type="entry name" value="Calpain_cysteine_protease"/>
</dbReference>
<comment type="caution">
    <text evidence="8">The sequence shown here is derived from an EMBL/GenBank/DDBJ whole genome shotgun (WGS) entry which is preliminary data.</text>
</comment>
<dbReference type="SMART" id="SM00239">
    <property type="entry name" value="C2"/>
    <property type="match status" value="1"/>
</dbReference>
<feature type="domain" description="C2" evidence="6">
    <location>
        <begin position="430"/>
        <end position="547"/>
    </location>
</feature>
<dbReference type="Gene3D" id="2.60.40.150">
    <property type="entry name" value="C2 domain"/>
    <property type="match status" value="1"/>
</dbReference>
<reference evidence="8 9" key="1">
    <citation type="submission" date="2024-11" db="EMBL/GenBank/DDBJ databases">
        <title>Adaptive evolution of stress response genes in parasites aligns with host niche diversity.</title>
        <authorList>
            <person name="Hahn C."/>
            <person name="Resl P."/>
        </authorList>
    </citation>
    <scope>NUCLEOTIDE SEQUENCE [LARGE SCALE GENOMIC DNA]</scope>
    <source>
        <strain evidence="8">EGGRZ-B1_66</strain>
        <tissue evidence="8">Body</tissue>
    </source>
</reference>
<evidence type="ECO:0000256" key="3">
    <source>
        <dbReference type="ARBA" id="ARBA00022801"/>
    </source>
</evidence>
<dbReference type="InterPro" id="IPR022683">
    <property type="entry name" value="Calpain_III"/>
</dbReference>
<dbReference type="SMART" id="SM00230">
    <property type="entry name" value="CysPc"/>
    <property type="match status" value="1"/>
</dbReference>